<accession>A0ABR7LMU1</accession>
<sequence>MTHDVVALVQKAPDVRAIIDSMVDTGKDLRVRGAIEGAVIQLCDDQGRTLVSIEPPQFVRVEGEVERLLGAEVAARAPAPVWWVEARASGTDPRSAALGRRFAEELVRRLGGTVWTGWREGQR</sequence>
<dbReference type="EMBL" id="JABVEC010000006">
    <property type="protein sequence ID" value="MBC6466050.1"/>
    <property type="molecule type" value="Genomic_DNA"/>
</dbReference>
<organism evidence="1 2">
    <name type="scientific">Actinomadura alba</name>
    <dbReference type="NCBI Taxonomy" id="406431"/>
    <lineage>
        <taxon>Bacteria</taxon>
        <taxon>Bacillati</taxon>
        <taxon>Actinomycetota</taxon>
        <taxon>Actinomycetes</taxon>
        <taxon>Streptosporangiales</taxon>
        <taxon>Thermomonosporaceae</taxon>
        <taxon>Actinomadura</taxon>
    </lineage>
</organism>
<name>A0ABR7LMU1_9ACTN</name>
<comment type="caution">
    <text evidence="1">The sequence shown here is derived from an EMBL/GenBank/DDBJ whole genome shotgun (WGS) entry which is preliminary data.</text>
</comment>
<dbReference type="Proteomes" id="UP000805614">
    <property type="component" value="Unassembled WGS sequence"/>
</dbReference>
<evidence type="ECO:0000313" key="2">
    <source>
        <dbReference type="Proteomes" id="UP000805614"/>
    </source>
</evidence>
<proteinExistence type="predicted"/>
<evidence type="ECO:0000313" key="1">
    <source>
        <dbReference type="EMBL" id="MBC6466050.1"/>
    </source>
</evidence>
<reference evidence="1 2" key="1">
    <citation type="submission" date="2020-06" db="EMBL/GenBank/DDBJ databases">
        <title>Actinomadura xiongansis sp. nov., isolated from soil of Baiyangdian.</title>
        <authorList>
            <person name="Zhang X."/>
        </authorList>
    </citation>
    <scope>NUCLEOTIDE SEQUENCE [LARGE SCALE GENOMIC DNA]</scope>
    <source>
        <strain evidence="1 2">HBUM206468</strain>
    </source>
</reference>
<gene>
    <name evidence="1" type="ORF">HKK74_11140</name>
</gene>
<keyword evidence="2" id="KW-1185">Reference proteome</keyword>
<protein>
    <submittedName>
        <fullName evidence="1">Uncharacterized protein</fullName>
    </submittedName>
</protein>
<dbReference type="RefSeq" id="WP_187243052.1">
    <property type="nucleotide sequence ID" value="NZ_BAAAOK010000028.1"/>
</dbReference>